<proteinExistence type="predicted"/>
<keyword evidence="3" id="KW-1185">Reference proteome</keyword>
<accession>S6CV22</accession>
<dbReference type="Gene3D" id="3.40.50.620">
    <property type="entry name" value="HUPs"/>
    <property type="match status" value="1"/>
</dbReference>
<dbReference type="HOGENOM" id="CLU_154330_0_0_2"/>
<dbReference type="KEGG" id="hti:HTIA_2757"/>
<dbReference type="InterPro" id="IPR014729">
    <property type="entry name" value="Rossmann-like_a/b/a_fold"/>
</dbReference>
<dbReference type="Proteomes" id="UP000015381">
    <property type="component" value="Chromosome I"/>
</dbReference>
<dbReference type="PATRIC" id="fig|1033806.12.peg.2743"/>
<name>S6CV22_9EURY</name>
<organism evidence="2 3">
    <name type="scientific">Halorhabdus tiamatea SARL4B</name>
    <dbReference type="NCBI Taxonomy" id="1033806"/>
    <lineage>
        <taxon>Archaea</taxon>
        <taxon>Methanobacteriati</taxon>
        <taxon>Methanobacteriota</taxon>
        <taxon>Stenosarchaea group</taxon>
        <taxon>Halobacteria</taxon>
        <taxon>Halobacteriales</taxon>
        <taxon>Haloarculaceae</taxon>
        <taxon>Halorhabdus</taxon>
    </lineage>
</organism>
<dbReference type="InterPro" id="IPR006016">
    <property type="entry name" value="UspA"/>
</dbReference>
<dbReference type="SUPFAM" id="SSF52402">
    <property type="entry name" value="Adenine nucleotide alpha hydrolases-like"/>
    <property type="match status" value="1"/>
</dbReference>
<sequence length="106" mass="11599">MVHVLYVVDTQRYGEPALSSAEVLIDCLEDDGREHLRSLVESGDRRGVTVEEHCRHGRPADEIAAAAEELAVDLIVPCLSDVTPAQLRHQGVDSNRIADPRSPMTA</sequence>
<evidence type="ECO:0000259" key="1">
    <source>
        <dbReference type="Pfam" id="PF00582"/>
    </source>
</evidence>
<gene>
    <name evidence="2" type="ORF">HTIA_2757</name>
</gene>
<feature type="domain" description="UspA" evidence="1">
    <location>
        <begin position="2"/>
        <end position="76"/>
    </location>
</feature>
<reference evidence="2 3" key="1">
    <citation type="journal article" date="2014" name="Environ. Microbiol.">
        <title>Halorhabdus tiamatea: proteogenomics and glycosidase activity measurements identify the first cultivated euryarchaeon from a deep-sea anoxic brine lake as potential polysaccharide degrader.</title>
        <authorList>
            <person name="Werner J."/>
            <person name="Ferrer M."/>
            <person name="Michel G."/>
            <person name="Mann A.J."/>
            <person name="Huang S."/>
            <person name="Juarez S."/>
            <person name="Ciordia S."/>
            <person name="Albar J.P."/>
            <person name="Alcaide M."/>
            <person name="La Cono V."/>
            <person name="Yakimov M.M."/>
            <person name="Antunes A."/>
            <person name="Taborda M."/>
            <person name="Da Costa M.S."/>
            <person name="Amann R.I."/>
            <person name="Gloeckner F.O."/>
            <person name="Golyshina O.V."/>
            <person name="Golyshin P.N."/>
            <person name="Teeling H."/>
        </authorList>
    </citation>
    <scope>NUCLEOTIDE SEQUENCE [LARGE SCALE GENOMIC DNA]</scope>
    <source>
        <strain evidence="3">SARL4B</strain>
    </source>
</reference>
<protein>
    <submittedName>
        <fullName evidence="2">Conserved hypothetical universal stress-like protein</fullName>
    </submittedName>
</protein>
<evidence type="ECO:0000313" key="2">
    <source>
        <dbReference type="EMBL" id="CCQ34859.1"/>
    </source>
</evidence>
<dbReference type="EMBL" id="HF571520">
    <property type="protein sequence ID" value="CCQ34859.1"/>
    <property type="molecule type" value="Genomic_DNA"/>
</dbReference>
<dbReference type="Pfam" id="PF00582">
    <property type="entry name" value="Usp"/>
    <property type="match status" value="1"/>
</dbReference>
<dbReference type="AlphaFoldDB" id="S6CV22"/>
<evidence type="ECO:0000313" key="3">
    <source>
        <dbReference type="Proteomes" id="UP000015381"/>
    </source>
</evidence>